<gene>
    <name evidence="6" type="ORF">EWM59_06895</name>
</gene>
<dbReference type="EMBL" id="SEWF01000007">
    <property type="protein sequence ID" value="RYU96534.1"/>
    <property type="molecule type" value="Genomic_DNA"/>
</dbReference>
<accession>A0A4Q5M2J5</accession>
<keyword evidence="7" id="KW-1185">Reference proteome</keyword>
<feature type="transmembrane region" description="Helical" evidence="5">
    <location>
        <begin position="169"/>
        <end position="188"/>
    </location>
</feature>
<dbReference type="PANTHER" id="PTHR43701">
    <property type="entry name" value="MEMBRANE TRANSPORTER PROTEIN MJ0441-RELATED"/>
    <property type="match status" value="1"/>
</dbReference>
<feature type="transmembrane region" description="Helical" evidence="5">
    <location>
        <begin position="200"/>
        <end position="219"/>
    </location>
</feature>
<feature type="transmembrane region" description="Helical" evidence="5">
    <location>
        <begin position="6"/>
        <end position="36"/>
    </location>
</feature>
<evidence type="ECO:0000256" key="3">
    <source>
        <dbReference type="ARBA" id="ARBA00022989"/>
    </source>
</evidence>
<evidence type="ECO:0000313" key="6">
    <source>
        <dbReference type="EMBL" id="RYU96534.1"/>
    </source>
</evidence>
<feature type="transmembrane region" description="Helical" evidence="5">
    <location>
        <begin position="73"/>
        <end position="89"/>
    </location>
</feature>
<name>A0A4Q5M2J5_9BACT</name>
<dbReference type="OrthoDB" id="560496at2"/>
<evidence type="ECO:0000256" key="2">
    <source>
        <dbReference type="ARBA" id="ARBA00022692"/>
    </source>
</evidence>
<dbReference type="GO" id="GO:0005886">
    <property type="term" value="C:plasma membrane"/>
    <property type="evidence" value="ECO:0007669"/>
    <property type="project" value="UniProtKB-SubCell"/>
</dbReference>
<keyword evidence="2 5" id="KW-0812">Transmembrane</keyword>
<keyword evidence="5" id="KW-1003">Cell membrane</keyword>
<dbReference type="RefSeq" id="WP_130020210.1">
    <property type="nucleotide sequence ID" value="NZ_SEWF01000007.1"/>
</dbReference>
<evidence type="ECO:0000313" key="7">
    <source>
        <dbReference type="Proteomes" id="UP000293162"/>
    </source>
</evidence>
<feature type="transmembrane region" description="Helical" evidence="5">
    <location>
        <begin position="129"/>
        <end position="157"/>
    </location>
</feature>
<sequence length="245" mass="26296">MESTLYILLFLLAIVAFLYSSVGHGGASGYLAVMALMGVAPAMMKSSALVMNLAVSLFSFIGFYRAGHFKINLFLPFALASIPMAYLGGTMTLPDSIYKKILAVCIFISIARLLYQFRTEETPNRPIPLWAALLSGAAIGLLSGMIGIGGGIILSPLMLLMRWSKLKETAAVSALFIFVNSLSGLYGQLSKGGIHLTPDLQWAVGATIVGGLLGSYFGSQRFNIPTLRYLLAFGLTIACLKLFFT</sequence>
<protein>
    <recommendedName>
        <fullName evidence="5">Probable membrane transporter protein</fullName>
    </recommendedName>
</protein>
<dbReference type="InterPro" id="IPR051598">
    <property type="entry name" value="TSUP/Inactive_protease-like"/>
</dbReference>
<comment type="similarity">
    <text evidence="5">Belongs to the 4-toluene sulfonate uptake permease (TSUP) (TC 2.A.102) family.</text>
</comment>
<evidence type="ECO:0000256" key="4">
    <source>
        <dbReference type="ARBA" id="ARBA00023136"/>
    </source>
</evidence>
<proteinExistence type="inferred from homology"/>
<feature type="transmembrane region" description="Helical" evidence="5">
    <location>
        <begin position="48"/>
        <end position="67"/>
    </location>
</feature>
<dbReference type="PANTHER" id="PTHR43701:SF5">
    <property type="entry name" value="MEMBRANE TRANSPORTER PROTEIN-RELATED"/>
    <property type="match status" value="1"/>
</dbReference>
<dbReference type="Pfam" id="PF01925">
    <property type="entry name" value="TauE"/>
    <property type="match status" value="1"/>
</dbReference>
<comment type="subcellular location">
    <subcellularLocation>
        <location evidence="5">Cell membrane</location>
        <topology evidence="5">Multi-pass membrane protein</topology>
    </subcellularLocation>
    <subcellularLocation>
        <location evidence="1">Membrane</location>
        <topology evidence="1">Multi-pass membrane protein</topology>
    </subcellularLocation>
</comment>
<reference evidence="6 7" key="1">
    <citation type="submission" date="2019-02" db="EMBL/GenBank/DDBJ databases">
        <title>Bacterial novel species Emticicia sp. 17J42-9 isolated from soil.</title>
        <authorList>
            <person name="Jung H.-Y."/>
        </authorList>
    </citation>
    <scope>NUCLEOTIDE SEQUENCE [LARGE SCALE GENOMIC DNA]</scope>
    <source>
        <strain evidence="6 7">17J42-9</strain>
    </source>
</reference>
<organism evidence="6 7">
    <name type="scientific">Emticicia agri</name>
    <dbReference type="NCBI Taxonomy" id="2492393"/>
    <lineage>
        <taxon>Bacteria</taxon>
        <taxon>Pseudomonadati</taxon>
        <taxon>Bacteroidota</taxon>
        <taxon>Cytophagia</taxon>
        <taxon>Cytophagales</taxon>
        <taxon>Leadbetterellaceae</taxon>
        <taxon>Emticicia</taxon>
    </lineage>
</organism>
<feature type="transmembrane region" description="Helical" evidence="5">
    <location>
        <begin position="226"/>
        <end position="244"/>
    </location>
</feature>
<keyword evidence="4 5" id="KW-0472">Membrane</keyword>
<evidence type="ECO:0000256" key="5">
    <source>
        <dbReference type="RuleBase" id="RU363041"/>
    </source>
</evidence>
<keyword evidence="3 5" id="KW-1133">Transmembrane helix</keyword>
<evidence type="ECO:0000256" key="1">
    <source>
        <dbReference type="ARBA" id="ARBA00004141"/>
    </source>
</evidence>
<dbReference type="InterPro" id="IPR002781">
    <property type="entry name" value="TM_pro_TauE-like"/>
</dbReference>
<dbReference type="AlphaFoldDB" id="A0A4Q5M2J5"/>
<dbReference type="Proteomes" id="UP000293162">
    <property type="component" value="Unassembled WGS sequence"/>
</dbReference>
<comment type="caution">
    <text evidence="6">The sequence shown here is derived from an EMBL/GenBank/DDBJ whole genome shotgun (WGS) entry which is preliminary data.</text>
</comment>